<dbReference type="EC" id="3.2.2.31" evidence="4 14"/>
<evidence type="ECO:0000256" key="6">
    <source>
        <dbReference type="ARBA" id="ARBA00022485"/>
    </source>
</evidence>
<dbReference type="PANTHER" id="PTHR42944:SF1">
    <property type="entry name" value="ADENINE DNA GLYCOSYLASE"/>
    <property type="match status" value="1"/>
</dbReference>
<evidence type="ECO:0000256" key="12">
    <source>
        <dbReference type="ARBA" id="ARBA00023204"/>
    </source>
</evidence>
<dbReference type="Pfam" id="PF00730">
    <property type="entry name" value="HhH-GPD"/>
    <property type="match status" value="1"/>
</dbReference>
<dbReference type="InterPro" id="IPR011257">
    <property type="entry name" value="DNA_glycosylase"/>
</dbReference>
<dbReference type="Pfam" id="PF00633">
    <property type="entry name" value="HHH"/>
    <property type="match status" value="1"/>
</dbReference>
<dbReference type="CDD" id="cd00056">
    <property type="entry name" value="ENDO3c"/>
    <property type="match status" value="1"/>
</dbReference>
<organism evidence="16 17">
    <name type="scientific">Succiniclasticum ruminis DSM 9236</name>
    <dbReference type="NCBI Taxonomy" id="1123323"/>
    <lineage>
        <taxon>Bacteria</taxon>
        <taxon>Bacillati</taxon>
        <taxon>Bacillota</taxon>
        <taxon>Negativicutes</taxon>
        <taxon>Acidaminococcales</taxon>
        <taxon>Acidaminococcaceae</taxon>
        <taxon>Succiniclasticum</taxon>
    </lineage>
</organism>
<evidence type="ECO:0000256" key="8">
    <source>
        <dbReference type="ARBA" id="ARBA00022763"/>
    </source>
</evidence>
<evidence type="ECO:0000256" key="11">
    <source>
        <dbReference type="ARBA" id="ARBA00023014"/>
    </source>
</evidence>
<dbReference type="GO" id="GO:0035485">
    <property type="term" value="F:adenine/guanine mispair binding"/>
    <property type="evidence" value="ECO:0007669"/>
    <property type="project" value="TreeGrafter"/>
</dbReference>
<dbReference type="Gene3D" id="3.90.79.10">
    <property type="entry name" value="Nucleoside Triphosphate Pyrophosphohydrolase"/>
    <property type="match status" value="1"/>
</dbReference>
<dbReference type="OrthoDB" id="9802365at2"/>
<dbReference type="InterPro" id="IPR005760">
    <property type="entry name" value="A/G_AdeGlyc_MutY"/>
</dbReference>
<dbReference type="InterPro" id="IPR029119">
    <property type="entry name" value="MutY_C"/>
</dbReference>
<dbReference type="GO" id="GO:0051539">
    <property type="term" value="F:4 iron, 4 sulfur cluster binding"/>
    <property type="evidence" value="ECO:0007669"/>
    <property type="project" value="UniProtKB-UniRule"/>
</dbReference>
<dbReference type="STRING" id="1123323.SAMN05216245_11314"/>
<evidence type="ECO:0000256" key="10">
    <source>
        <dbReference type="ARBA" id="ARBA00023004"/>
    </source>
</evidence>
<gene>
    <name evidence="16" type="ORF">SAMN05216245_11314</name>
</gene>
<dbReference type="InterPro" id="IPR000445">
    <property type="entry name" value="HhH_motif"/>
</dbReference>
<dbReference type="NCBIfam" id="TIGR01084">
    <property type="entry name" value="mutY"/>
    <property type="match status" value="1"/>
</dbReference>
<evidence type="ECO:0000256" key="4">
    <source>
        <dbReference type="ARBA" id="ARBA00012045"/>
    </source>
</evidence>
<evidence type="ECO:0000256" key="1">
    <source>
        <dbReference type="ARBA" id="ARBA00000843"/>
    </source>
</evidence>
<dbReference type="Gene3D" id="1.10.340.30">
    <property type="entry name" value="Hypothetical protein, domain 2"/>
    <property type="match status" value="1"/>
</dbReference>
<comment type="function">
    <text evidence="2">Adenine glycosylase active on G-A mispairs. MutY also corrects error-prone DNA synthesis past GO lesions which are due to the oxidatively damaged form of guanine: 7,8-dihydro-8-oxoguanine (8-oxo-dGTP).</text>
</comment>
<evidence type="ECO:0000256" key="2">
    <source>
        <dbReference type="ARBA" id="ARBA00002933"/>
    </source>
</evidence>
<name>A0A1I2CI08_9FIRM</name>
<dbReference type="SMART" id="SM00525">
    <property type="entry name" value="FES"/>
    <property type="match status" value="1"/>
</dbReference>
<dbReference type="Pfam" id="PF14815">
    <property type="entry name" value="NUDIX_4"/>
    <property type="match status" value="1"/>
</dbReference>
<dbReference type="SMART" id="SM00478">
    <property type="entry name" value="ENDO3c"/>
    <property type="match status" value="1"/>
</dbReference>
<keyword evidence="6" id="KW-0004">4Fe-4S</keyword>
<dbReference type="InterPro" id="IPR015797">
    <property type="entry name" value="NUDIX_hydrolase-like_dom_sf"/>
</dbReference>
<keyword evidence="11" id="KW-0411">Iron-sulfur</keyword>
<evidence type="ECO:0000313" key="16">
    <source>
        <dbReference type="EMBL" id="SFE67946.1"/>
    </source>
</evidence>
<dbReference type="Proteomes" id="UP000198896">
    <property type="component" value="Unassembled WGS sequence"/>
</dbReference>
<dbReference type="SUPFAM" id="SSF55811">
    <property type="entry name" value="Nudix"/>
    <property type="match status" value="1"/>
</dbReference>
<keyword evidence="7" id="KW-0479">Metal-binding</keyword>
<keyword evidence="9" id="KW-0378">Hydrolase</keyword>
<evidence type="ECO:0000256" key="9">
    <source>
        <dbReference type="ARBA" id="ARBA00022801"/>
    </source>
</evidence>
<sequence>MKNCLDSDWTPLLMKWFDAHKRDLPWRTESPRDPYKVWVSEIMLQQTRVEAVKAYYTNWMEHFPDIPTLASAEEEDVVRQWQGLGYYSRARNLHTAVREVMATYGGRVPEAREEIRKLKGIGDYTAGAILSMAYGKRETAVDGNVLRVFARIYNIEENILSAKVKKEITALVRVRQDAARPGDFNEALMDLGATVCIPGQPRCEVCPLSSVCEAKAAGKEAEIPLRVTKKEVPVEPVTVFVVKLRQEEPVQRCCDKRGGKADVPADAAALYLLHRRPSKGLLAGMWEFPNCTGEGRQGKEALTAELAALGVGVKKVSGPVKQIRHVFSHKIWNMYIYEAEVAGIHVKENGPEAECALTKSKAELKTVLPSGWRWVPGTELADYNLAGPHNRILREEDELTTK</sequence>
<evidence type="ECO:0000256" key="14">
    <source>
        <dbReference type="RuleBase" id="RU365096"/>
    </source>
</evidence>
<dbReference type="GO" id="GO:0006284">
    <property type="term" value="P:base-excision repair"/>
    <property type="evidence" value="ECO:0007669"/>
    <property type="project" value="UniProtKB-UniRule"/>
</dbReference>
<keyword evidence="12" id="KW-0234">DNA repair</keyword>
<accession>A0A1I2CI08</accession>
<comment type="similarity">
    <text evidence="3 14">Belongs to the Nth/MutY family.</text>
</comment>
<protein>
    <recommendedName>
        <fullName evidence="5 14">Adenine DNA glycosylase</fullName>
        <ecNumber evidence="4 14">3.2.2.31</ecNumber>
    </recommendedName>
</protein>
<evidence type="ECO:0000256" key="7">
    <source>
        <dbReference type="ARBA" id="ARBA00022723"/>
    </source>
</evidence>
<dbReference type="PANTHER" id="PTHR42944">
    <property type="entry name" value="ADENINE DNA GLYCOSYLASE"/>
    <property type="match status" value="1"/>
</dbReference>
<dbReference type="InterPro" id="IPR023170">
    <property type="entry name" value="HhH_base_excis_C"/>
</dbReference>
<keyword evidence="8 14" id="KW-0227">DNA damage</keyword>
<dbReference type="InterPro" id="IPR003651">
    <property type="entry name" value="Endonuclease3_FeS-loop_motif"/>
</dbReference>
<proteinExistence type="inferred from homology"/>
<dbReference type="GO" id="GO:0034039">
    <property type="term" value="F:8-oxo-7,8-dihydroguanine DNA N-glycosylase activity"/>
    <property type="evidence" value="ECO:0007669"/>
    <property type="project" value="TreeGrafter"/>
</dbReference>
<dbReference type="InterPro" id="IPR044298">
    <property type="entry name" value="MIG/MutY"/>
</dbReference>
<dbReference type="RefSeq" id="WP_143089418.1">
    <property type="nucleotide sequence ID" value="NZ_FONL01000013.1"/>
</dbReference>
<dbReference type="FunFam" id="1.10.340.30:FF:000002">
    <property type="entry name" value="Adenine DNA glycosylase"/>
    <property type="match status" value="1"/>
</dbReference>
<evidence type="ECO:0000256" key="3">
    <source>
        <dbReference type="ARBA" id="ARBA00008343"/>
    </source>
</evidence>
<evidence type="ECO:0000313" key="17">
    <source>
        <dbReference type="Proteomes" id="UP000198896"/>
    </source>
</evidence>
<reference evidence="16 17" key="1">
    <citation type="submission" date="2016-10" db="EMBL/GenBank/DDBJ databases">
        <authorList>
            <person name="de Groot N.N."/>
        </authorList>
    </citation>
    <scope>NUCLEOTIDE SEQUENCE [LARGE SCALE GENOMIC DNA]</scope>
    <source>
        <strain evidence="16 17">DSM 9236</strain>
    </source>
</reference>
<evidence type="ECO:0000256" key="5">
    <source>
        <dbReference type="ARBA" id="ARBA00022023"/>
    </source>
</evidence>
<comment type="cofactor">
    <cofactor evidence="14">
        <name>[4Fe-4S] cluster</name>
        <dbReference type="ChEBI" id="CHEBI:49883"/>
    </cofactor>
    <text evidence="14">Binds 1 [4Fe-4S] cluster.</text>
</comment>
<dbReference type="InterPro" id="IPR003265">
    <property type="entry name" value="HhH-GPD_domain"/>
</dbReference>
<dbReference type="EMBL" id="FONL01000013">
    <property type="protein sequence ID" value="SFE67946.1"/>
    <property type="molecule type" value="Genomic_DNA"/>
</dbReference>
<dbReference type="AlphaFoldDB" id="A0A1I2CI08"/>
<dbReference type="GO" id="GO:0032357">
    <property type="term" value="F:oxidized purine DNA binding"/>
    <property type="evidence" value="ECO:0007669"/>
    <property type="project" value="TreeGrafter"/>
</dbReference>
<dbReference type="GO" id="GO:0000701">
    <property type="term" value="F:purine-specific mismatch base pair DNA N-glycosylase activity"/>
    <property type="evidence" value="ECO:0007669"/>
    <property type="project" value="UniProtKB-EC"/>
</dbReference>
<dbReference type="GO" id="GO:0006298">
    <property type="term" value="P:mismatch repair"/>
    <property type="evidence" value="ECO:0007669"/>
    <property type="project" value="TreeGrafter"/>
</dbReference>
<evidence type="ECO:0000256" key="13">
    <source>
        <dbReference type="ARBA" id="ARBA00023295"/>
    </source>
</evidence>
<dbReference type="Gene3D" id="1.10.1670.10">
    <property type="entry name" value="Helix-hairpin-Helix base-excision DNA repair enzymes (C-terminal)"/>
    <property type="match status" value="1"/>
</dbReference>
<dbReference type="GO" id="GO:0046872">
    <property type="term" value="F:metal ion binding"/>
    <property type="evidence" value="ECO:0007669"/>
    <property type="project" value="UniProtKB-UniRule"/>
</dbReference>
<evidence type="ECO:0000259" key="15">
    <source>
        <dbReference type="SMART" id="SM00478"/>
    </source>
</evidence>
<keyword evidence="13 14" id="KW-0326">Glycosidase</keyword>
<dbReference type="CDD" id="cd03431">
    <property type="entry name" value="NUDIX_DNA_Glycosylase_C-MutY"/>
    <property type="match status" value="1"/>
</dbReference>
<keyword evidence="10 14" id="KW-0408">Iron</keyword>
<feature type="domain" description="HhH-GPD" evidence="15">
    <location>
        <begin position="43"/>
        <end position="194"/>
    </location>
</feature>
<dbReference type="SUPFAM" id="SSF48150">
    <property type="entry name" value="DNA-glycosylase"/>
    <property type="match status" value="1"/>
</dbReference>
<comment type="catalytic activity">
    <reaction evidence="1 14">
        <text>Hydrolyzes free adenine bases from 7,8-dihydro-8-oxoguanine:adenine mismatched double-stranded DNA, leaving an apurinic site.</text>
        <dbReference type="EC" id="3.2.2.31"/>
    </reaction>
</comment>
<keyword evidence="17" id="KW-1185">Reference proteome</keyword>